<dbReference type="Gene3D" id="2.60.120.200">
    <property type="match status" value="4"/>
</dbReference>
<dbReference type="InterPro" id="IPR051360">
    <property type="entry name" value="Neuronal_Pentraxin_Related"/>
</dbReference>
<dbReference type="InterPro" id="IPR013320">
    <property type="entry name" value="ConA-like_dom_sf"/>
</dbReference>
<dbReference type="NCBIfam" id="NF012206">
    <property type="entry name" value="LktA_tand_53"/>
    <property type="match status" value="13"/>
</dbReference>
<dbReference type="InterPro" id="IPR006558">
    <property type="entry name" value="LamG-like"/>
</dbReference>
<dbReference type="InterPro" id="IPR025592">
    <property type="entry name" value="DUF4347"/>
</dbReference>
<dbReference type="InterPro" id="IPR011049">
    <property type="entry name" value="Serralysin-like_metalloprot_C"/>
</dbReference>
<dbReference type="PROSITE" id="PS50041">
    <property type="entry name" value="C_TYPE_LECTIN_2"/>
    <property type="match status" value="2"/>
</dbReference>
<dbReference type="Pfam" id="PF14252">
    <property type="entry name" value="DUF4347"/>
    <property type="match status" value="1"/>
</dbReference>
<dbReference type="InterPro" id="IPR001791">
    <property type="entry name" value="Laminin_G"/>
</dbReference>
<evidence type="ECO:0000256" key="1">
    <source>
        <dbReference type="ARBA" id="ARBA00001913"/>
    </source>
</evidence>
<proteinExistence type="predicted"/>
<dbReference type="GO" id="GO:0007156">
    <property type="term" value="P:homophilic cell adhesion via plasma membrane adhesion molecules"/>
    <property type="evidence" value="ECO:0007669"/>
    <property type="project" value="InterPro"/>
</dbReference>
<dbReference type="GO" id="GO:0005737">
    <property type="term" value="C:cytoplasm"/>
    <property type="evidence" value="ECO:0007669"/>
    <property type="project" value="UniProtKB-SubCell"/>
</dbReference>
<evidence type="ECO:0000256" key="4">
    <source>
        <dbReference type="ARBA" id="ARBA00022490"/>
    </source>
</evidence>
<keyword evidence="11" id="KW-0966">Cell projection</keyword>
<dbReference type="PANTHER" id="PTHR19277:SF125">
    <property type="entry name" value="B6"/>
    <property type="match status" value="1"/>
</dbReference>
<dbReference type="SMART" id="SM00034">
    <property type="entry name" value="CLECT"/>
    <property type="match status" value="2"/>
</dbReference>
<dbReference type="PANTHER" id="PTHR19277">
    <property type="entry name" value="PENTRAXIN"/>
    <property type="match status" value="1"/>
</dbReference>
<dbReference type="SMART" id="SM00112">
    <property type="entry name" value="CA"/>
    <property type="match status" value="4"/>
</dbReference>
<keyword evidence="10" id="KW-0325">Glycoprotein</keyword>
<dbReference type="GO" id="GO:0016020">
    <property type="term" value="C:membrane"/>
    <property type="evidence" value="ECO:0007669"/>
    <property type="project" value="InterPro"/>
</dbReference>
<dbReference type="NCBIfam" id="NF012200">
    <property type="entry name" value="choice_anch_D"/>
    <property type="match status" value="3"/>
</dbReference>
<dbReference type="KEGG" id="mpro:BJP34_21745"/>
<feature type="domain" description="Cadherin" evidence="14">
    <location>
        <begin position="5512"/>
        <end position="5612"/>
    </location>
</feature>
<feature type="domain" description="Cadherin" evidence="14">
    <location>
        <begin position="5718"/>
        <end position="5831"/>
    </location>
</feature>
<dbReference type="InterPro" id="IPR034007">
    <property type="entry name" value="CTLD_bac"/>
</dbReference>
<dbReference type="PROSITE" id="PS51828">
    <property type="entry name" value="PTX_2"/>
    <property type="match status" value="1"/>
</dbReference>
<evidence type="ECO:0000256" key="3">
    <source>
        <dbReference type="ARBA" id="ARBA00004496"/>
    </source>
</evidence>
<dbReference type="EMBL" id="CP017599">
    <property type="protein sequence ID" value="AOX01713.1"/>
    <property type="molecule type" value="Genomic_DNA"/>
</dbReference>
<evidence type="ECO:0000259" key="13">
    <source>
        <dbReference type="PROSITE" id="PS50041"/>
    </source>
</evidence>
<evidence type="ECO:0000259" key="14">
    <source>
        <dbReference type="PROSITE" id="PS50268"/>
    </source>
</evidence>
<keyword evidence="4" id="KW-0963">Cytoplasm</keyword>
<dbReference type="InterPro" id="IPR001343">
    <property type="entry name" value="Hemolysn_Ca-bd"/>
</dbReference>
<dbReference type="SUPFAM" id="SSF56436">
    <property type="entry name" value="C-type lectin-like"/>
    <property type="match status" value="2"/>
</dbReference>
<sequence length="6962" mass="733712">MLPDFNFSESNFPFTSEASLFDINPLEPTISNPQGSEIIFVDETVENYQSIIAGFDVNAIQYVLDSSGNGIEQISNVLAQYDNVTGVHLITHGHSGGLQLGATELNGSNLDAYNDPLIGWGDALTEDADFLFYGCNVAFGEAGQDFVNRFSQLTGADVAASEDLTGSSVLGGDWDLEYATGDIETTPLIVNSFHSVLGTSITNGVLTYASTSNEVNNLTIFIEGSNLVIEDVVDGNINTISTDISEITSGIEIYTGDGDDSISLSGLDFNGQTLSLLIDGQSGEDTVTFKENFYSYGGGLTINAETITVDESVIISSRQVDTNDNSTGNSGNISFTGQTITLDNNSSVLSHVETASNYTAGSITFSVSDTGSSDNASTGIDLQYNSQLKGGDIVLDAESNSSNTYDGFTEEDSAIEGIALNIEEAFNGYFNTGEGFLDTTSLVLGYAKASAEATIDIGTSAKIEASNLTIDANATANAEVNPFSLQLGLAAAYGESTPTATVNIGNGAQIDTTGDLILSSHADSNLAIAASATTLGKVKGNSTIFFGATVTNADIESIVNVASGSTLNIGGNLDIDSTTDKDHSTSLSLMSITSEGGYGLGLNLSWAEMTAEAFLDGNADATGNLEVDAQAITTTNEAASTVVVGEPESIISKMLIGGANTLLSKIPGFNSNSDSGQTALTGSVLYVDSDNTAEARIGSGATVTSGGTLDVKAKVTELPEFASASKAKIKSEDSEDSDSSTKKTNTKGATVATSIADLKNTAKAYIGDGASVDAAGAMNVESEVDMPFDEDFTHVFTDPVGHEAADPWYDEIGHVMSNIQSHLKKDAGISVLFSSWAKAKATGDQSFAGSINYFDVDNVSQAYIGKNAQINQDETYRSGNQTVDVYSHGNSFTLNFAGNFNPVDDLTTLLGNAFNTLRGKSGYTTLFGKGDTSDTGIGLGAVYANTDNTIEATIKDGATIYTDELDVDAQLTNTDISIGATGSIVGTASTAVNMSLSIVDRYDTVTAHVSNLAEIESTGSITVDAIDNSNTYNFTGGFAVGENAGIGAAASINVLERTTKAMLGSSLNTLTFHAQQNVDVDNDTVTLEGHGLTTGDAVIYNNDGGSSVGSLNHEQVYYVIVVDDNTIKLAETQGNAINGISQDLTSSGAGETQELIVLDSLSFSPLGGNNESEISFNPGEGIENYDFIEPAGETLVVSEIDVASISNNTITLSSHGLRDGDIVTYYNVANDYTDVESDEELTVENIGVLEHQTTYKVIYVDDNNFQLANVNDNTNTVLDLSHSGTIEDLNQHYFTRSTLDLDNNIIVHGNHGFETGDAVVYSNDGDTSIGANNSDGELVDGQIYYIIKVDDHRLKLAESYNNAINTSAIDLTSTGEGIHHSLRTPTVNADTDEINLLGHGWETGDRVVYSHNEGTSIGANTNNGELVDGDSYYVIVIDANTIKLASNYTDAIAYSDTNDTAINLTSTGSGSEHTLAKAILNLEADDQVTLFDHGLETGDALIYGNGGNTSISANTTDGELVDGATYYAIVIDENTIKLASSAAEANSYSDTNNTAIDLTGTGTGTDHQFFKKTTVSITGGTISAGGEEINVSSTNSGTVVAGAIAGTYSEGSEGEQTGSFGISTRKYESITNGATGGLSISGDAVVNVINDTAEAYIQGVNLNAPNQLVNITALSDNDIYAIGGAVAIATATGTEDKSSYGIAGSFGFNLVDSETKAYMDRSVLDVSSFDIDATNSNYVIAIVGSGSGNFNDKGLALAGSITDNDVTNNTYAYIGNYSKVTASGDINVTATDNSSSFSVAGALQYSGAYGIGASIGLNYTNNTTLAYISNSAIRATNLSVTATNANSIEAWAVAAGASLDGMAAEFSYTYNNTLNTTEAYINSSDPDFDTNVSNKLSIKANENGSIFSMAGVLGFALLGGDDTKYAATIGASIAVNHIENKTKARIKNGRIVVEGELEILAESTSTINSYAVAGSISGSWKSTGAVISIAGAYTENKVSNTIEAAIDDENDDNTDTVTTEVDVTGAATISATDNSSIYGDAGGVGIAIALAGDSWSSSAAISVGAGIASNQITNTVTAHIDNAKVEADGNVNLRASSNATVDAFALGAAVSGSYSSSGLGISLTGAGAGTENIIKNTISAYIAEGSDVETMTSSGSIFVEAEDNSKVIADAGGYALSLKFGDSVANGSVSVGVSIADNDIENTVEAYISDATVTSASAINVSANSTATVDLFSIGAAASGSVGSSGLNVSLSGAGTGVENKIYNTIQAFALDSTVTSSNNGAINITATDNSTVVADAGGFAVGVSIGSGFSGGLTVGVATAENIITNTVQAYIDNSIVTADGDLTVNAISTSTINNLTMAGAVSVSVSSSATASASGAGAETINQIQNTIEAYIHNNSDVESTNGSINLTAEDNSTIESVAVGGSISVSGSSSGSFSLAIAGVEVNNTINNQVRAYIGDSVSDSTTSDSTTIDAAVDLNLVAKSTLTFEENYAIAASLAAAAAPVGAAFSGAGANVITNTTNTVETFIRNLDTEDAVKADNVTLQTIDNPTIKPTVGTGSFVGGLIGASVSVSLTNTTINNQVNAYIDNSQITTTGDVTVDAKSTPTIESEAVTTSIAAAIGGAGAGGDVIATISSTVSSYISNKATISANDVVVLAETDETISGNVYGVAVSSITAIGASVADIEAKTTTKAYIDNAKITTTGNLDVDAYTTGNISADVLAISAGITTSGAGNNATVTENSTTEAYIINATEIKVTDTITITATAQPQVTADAFGVSAAGGVQVGYSGATSNVTPIVNAYIGSNTEIGAGNLYVTAEQILPDEGDTAYASASGSGGALYGSLNATSSEASNQAKINSYIGDNSSLTVSGTLSVTADAKSQQDVEADGYNGGIFAGGFNTATAFSNNQTQVTLGQNVTINAGTLNLTATGSDTNTAETTAGGGGLISGRAADTSTDSISNTTIEIKNTTSTTKIDAETINIQASQTTNFDGKANSVNASVLGGSGAYSNNDVNADVLIDIGDNITITATKTLDIYAENIISKNSFSDENAKSGSGGLIDGAGSEANSEINNTTEILVGDGTSLEVTEENANKDNFNLGIFNNVSGEEQATLSSGGLVSIALAEAKIENNINQGTIQIGDANLTSSGNINLSTRSQVNLTADANSSTHGVAGVPEGTSLAQTTVDNLIEIESNATLTSAEDVNLLAGENINGQANSINVAAYTNLWNTTLSAINKNQLQADGNITLNNNINVAEGATITSDKDVNLVANQGNYTTIGKGEGTEAAYSLENIWNTIWNTLTFNSDDISTLTTNGSTSESIDNGVTVDGSIIAGVNNMEYLYINQTGDDINFNTSDGVADPTTTTEDIAESINNTISDLETEKNNSDIYDEQQAIQAEIDFWKEQLNNLGDTEVTVITTPIITAAVGNINVTGDYLVGSGSLEAKGDALIEIVNNSDAYLRVNDINIDDNYGGQLLFNNAAITANSDLSVNSNLVNFSDIITSEYTEAKIIIENTHSTGPILEIEGTIINPNGSVKITNEEGTIYVTSGEISAKTIDIDAGGSFYLSDGYSFTVGSSPEAIWNDEFQDFIETVDDAFNYKDETYVGLGSEYTYREESLLDTYLDYEVTDTNLIQEKLNEAKGGSLVAESNIFIDAKYINVAGTIQSGISDYELTIDSDINEIISSFEAEHADISNSSGLTFSLDNIYNNSIYVISDAGTWSEAQAEAEALGGNLVTINDADEQAWLEDFIINNNADNYDHIWTGLTFQYNDPIVFTDTNFEWISGEATTYRVQNNNISWKGGVGTNHGTIRVGAAEQWDMLNEDSKSSIPGIIEIPLPTLLSSLYEYDGHLYLLSNSGSWEKTQAQAELFGGNLVTINDENEQAWLESTFGGSETLWTGFHDKNEEGNFEWISGEAVTYTNWNSGEPNDYGTGEDYATLRTDGLWNDVNNNYSRRGIIEISSTTNINFNSLLDLSDYFSDTNDSNISAIYNAETNRIEVEDVEVQGGYIQLVGNIISTGNGSIQAMSGFGNITIDNQTDYDIDLGKLNTGGDGVEGQIKIIDLGQTGVSDDSSSTYLTTTYTTDANGNIVVTNNSTAGGVTQTYSSDTVDYVLSDRNLDYQWSYFTLDTVDIENDVAPYTRVYDSSEDNIVQVKVVEDWEKDNPTFSVEKDFWDFQKDDFVFSTYLGTVSANSDIGISFIGYDTSSIEVNSKGNIWLNGDITNVSGNTSLTSTSGSVRSVSEIDINTESLTIESNGQIGDSDNPIYTDLEGGTLSATATGDIHIEEVGGDVILDTISTAGDVYLTVEQDLLASSNTSSITGGQIQITAETGDIGTSDRAININSGSDENNSVTLNAAADIYIKETEGDLYLVEADSNTGNVGIEVTSGNLIDHNPEETESAEEREALLGSLWTEMGLTDETTAQKSVNDYQQYQDYKYERYWQYRNLTQTTDDDGKVTYTYDDYDSNYDYSFGDTETQELIERGYTEAEIAELAEEQTTQYHDWHAEFAALGLTDSYDANYEYTVTTEEASSITDNAVWTTEQLSRVINPGLLLPVSDTEVTIETNNIRGTGVTLNIAGGIGTKEGTYEIDLTTRFNNNGEVEFTDDDLIYLLTAESNDLTYYDANGNEIKDPTDNTVTVSKIAIDQIDDLDFEATGMLNVTATGDVYLGSEKDVTIGSVQAEEQEVRIKSEKGIYSADDSSRIVAGDLVLEAGDNSIGTSNSDITIELSDNSSLTARANHDIYFSNESDLNVNQIYAGDNVNLTVADEIEDINNTDDANIRSTSINLDSTNNGDIGSSNNYFDIYLENDGEINLDTNQTVYLQNNTDEGILSIDLTGSIGSISYDTGYVIRDDITGKTINALGFSAITLNFSSNDTTFTIDSIYADTILNLNGGDGNDTFTFSDLGGTVIIDGGAGSNTLNIDDDFDLATSSLVITETEIQGLTANGIAYANLDNLNLTATLAEDIDTSTIVEIAEITVSSTLKLTESENNRFTINDDLFTILPTTAEIITGSESDTVSLLISRGATFDYETEPNLNPVVTIDDSLTLSLAVTVTDVNETPSIALTNTVTNLAENTDTTSRIKVADVAIDDDALGTNTLSLSGDNADSFELDGTELYLKAGVSLDYESISQLDVTVAVDDDSVGNSPDASTSLTVFLSDVNEAPTALSLSNISTTLSEDIDTSSRVKVADIDITDDALGTNNLTLSGTDADLFEIEGTELFLKANTALSHEDYPQLNATISLDDENVGESPDATVSFAFEIEPGSEIEIHYNYGSRESVPSGSSIDMSTITKDTRLGWKDDHILLFSESFTIKNQKEGTLRIEDLSFTGTNAELYSYEYPSELAFGESKELRVVIATHNIGEVTGTLTIHNNDGDEGEYIINFFGKAEGSEIGVTLENTDVANGSIQDFGVSLVESGFIEQTFTINNIGYGDYGTLLLGDIEISGTNADDFTIVEFPDDTKLYKDPNDTTTITVRFDPTDIGERNAVITIDNSDFYADDREYIINLTGTGIFINLENTVTTLAENTDTSSRIKVADITITDDALDTNTLILSDTDNFEIEDNQLYLKANTVLDYEIQSQYQVSVSVDDETLGGSAEATFDLTLDITDINEAPTAINLENTITTLAENTDTSSRIKVADITITDDALGTNTLILSDTDNFEIENNQLYLKANTVLDYETQSQSQYQVTVSVDDETLGNSAEATVDLTLDITDINEAPTAINLENTVTTLAENTDTSSRIKVADITIIDDELGTNTLILSDTDNFEIENNQLYLKANTILNYETQSQYQVTVSVDDSQVGNTPDDSVTLAIAITGADINLTQEDTNLTSGVTQDFGTVAVVSGSREQTFTIENTGNDTLTLGEITITGTNPDDFTITQSPTTEIAAGETTTITVSFNPSDSGDRTATLTINNNDNDESIYTINLTGNGNHNLEGGEGDDYLQGGAGNDVLQGDSNDNVLSLDGVDDYVSIPNSDSINFATNDNFTVEAWIKADSTQADLGQAKNSIIEKWSGSGGYPFVIRYVRSSGKITVARYDGSTNPGMASNIAINDDKFHHIAFVKDGDQLYLYIDGELDKTRTDTTTESTQNSSSLHIGNRANKNHFQGEIDEVRVWNVARSATEISENYNQTLTGAETGLVGYWNFDEDSVNGNTITDLSRNGNDGTLINGQGDNIVPEIDGGDDTLSLDGVNDYVDFNASVVDLAKADFTLEAWIKTTATGNEVILVKNDGDSNWEAGEKAFYISGGGKINFVGNSNGYIMGTTAVNDGEWHHVAVVWDYSSGTSGTGKIYVDGVDDTGFSNYNANINDRTGDTLKIGLPNYGEAANHFSGEINEVRAWNVARSAEEISGHKDETLTGSETGLVGYWNFDEGSVNGNTITDLTGNGNDGTLINGQGDNIVSEIYGGDDTLEGGEGNDTLMGNGGNDVLQGDSNDNALSLDGVNDYVDFNASVVDLAKADFTLEAWIKTTTTGNEVILVKNDGDSNWEAGEKAFYINGGGKINFVGNSNGYIMGTTAVNDGEWHHVAVVWDYSSGTSGTGKIYVDGVDDTGFSNYNANINDRTGDSLKIGLPNYGEAANHFSGEINEVRVWNVARSAEEISGHKDETLTGSETGLVGYWNFDEGSVNGNTITDLSGNGNDGTLINGQSDNIVSKVNAGDDILEGGEGNDTLTGNGGADTFVFNSLSEGVDTITDFDATEGDVIQITRNGFGITSDNLDGFTYDETTGALSFEGTQIATLENPVDFDINTSIEIKDNALRLDGNDDYVEMSTFNNFPTTEITLEAWFNRTETTATPTLFSYGVSSNDNELLLSENSAGKLEILLGGETLSTGISIPDEDWHHWALTWRRSDGQVLLYLDGIEVYSGIISQGVQIETGGSFVLGQKQDSVGGGFDTSQAYTGEIDEVRVWNTVRSAAEISANYNQTLAGDETGLVGYWNFDQDTNTSTTITDLSGNGNHGILHGQDDNIVSK</sequence>
<evidence type="ECO:0000256" key="7">
    <source>
        <dbReference type="ARBA" id="ARBA00022837"/>
    </source>
</evidence>
<dbReference type="InterPro" id="IPR001304">
    <property type="entry name" value="C-type_lectin-like"/>
</dbReference>
<feature type="domain" description="Cadherin" evidence="14">
    <location>
        <begin position="5062"/>
        <end position="5164"/>
    </location>
</feature>
<keyword evidence="9" id="KW-1015">Disulfide bond</keyword>
<dbReference type="Pfam" id="PF13385">
    <property type="entry name" value="Laminin_G_3"/>
    <property type="match status" value="4"/>
</dbReference>
<keyword evidence="7" id="KW-0106">Calcium</keyword>
<dbReference type="InterPro" id="IPR002126">
    <property type="entry name" value="Cadherin-like_dom"/>
</dbReference>
<protein>
    <recommendedName>
        <fullName evidence="18">DUF4347 domain-containing protein</fullName>
    </recommendedName>
</protein>
<dbReference type="STRING" id="1458985.BJP34_21745"/>
<dbReference type="InterPro" id="IPR053879">
    <property type="entry name" value="HYDIN_VesB_CFA65-like_Ig"/>
</dbReference>
<dbReference type="Pfam" id="PF00059">
    <property type="entry name" value="Lectin_C"/>
    <property type="match status" value="1"/>
</dbReference>
<comment type="subcellular location">
    <subcellularLocation>
        <location evidence="2">Cell projection</location>
        <location evidence="2">Cilium</location>
    </subcellularLocation>
    <subcellularLocation>
        <location evidence="3">Cytoplasm</location>
    </subcellularLocation>
</comment>
<dbReference type="Pfam" id="PF22544">
    <property type="entry name" value="HYDIN_VesB_CFA65-like_Ig"/>
    <property type="match status" value="1"/>
</dbReference>
<comment type="cofactor">
    <cofactor evidence="1">
        <name>Ca(2+)</name>
        <dbReference type="ChEBI" id="CHEBI:29108"/>
    </cofactor>
</comment>
<feature type="domain" description="Pentraxin (PTX)" evidence="15">
    <location>
        <begin position="6744"/>
        <end position="6946"/>
    </location>
</feature>
<organism evidence="16 17">
    <name type="scientific">Moorena producens PAL-8-15-08-1</name>
    <dbReference type="NCBI Taxonomy" id="1458985"/>
    <lineage>
        <taxon>Bacteria</taxon>
        <taxon>Bacillati</taxon>
        <taxon>Cyanobacteriota</taxon>
        <taxon>Cyanophyceae</taxon>
        <taxon>Coleofasciculales</taxon>
        <taxon>Coleofasciculaceae</taxon>
        <taxon>Moorena</taxon>
    </lineage>
</organism>
<dbReference type="InterPro" id="IPR013783">
    <property type="entry name" value="Ig-like_fold"/>
</dbReference>
<dbReference type="SMART" id="SM00159">
    <property type="entry name" value="PTX"/>
    <property type="match status" value="1"/>
</dbReference>
<evidence type="ECO:0000256" key="9">
    <source>
        <dbReference type="ARBA" id="ARBA00023157"/>
    </source>
</evidence>
<keyword evidence="8" id="KW-0969">Cilium</keyword>
<feature type="domain" description="Cadherin" evidence="14">
    <location>
        <begin position="5614"/>
        <end position="5716"/>
    </location>
</feature>
<evidence type="ECO:0000313" key="17">
    <source>
        <dbReference type="Proteomes" id="UP000177870"/>
    </source>
</evidence>
<dbReference type="SMART" id="SM00710">
    <property type="entry name" value="PbH1"/>
    <property type="match status" value="16"/>
</dbReference>
<dbReference type="InterPro" id="IPR023366">
    <property type="entry name" value="ATP_synth_asu-like_sf"/>
</dbReference>
<dbReference type="CDD" id="cd11304">
    <property type="entry name" value="Cadherin_repeat"/>
    <property type="match status" value="3"/>
</dbReference>
<evidence type="ECO:0000256" key="6">
    <source>
        <dbReference type="ARBA" id="ARBA00022729"/>
    </source>
</evidence>
<dbReference type="Gene3D" id="2.60.40.60">
    <property type="entry name" value="Cadherins"/>
    <property type="match status" value="3"/>
</dbReference>
<dbReference type="SUPFAM" id="SSF51120">
    <property type="entry name" value="beta-Roll"/>
    <property type="match status" value="1"/>
</dbReference>
<feature type="domain" description="C-type lectin" evidence="13">
    <location>
        <begin position="3704"/>
        <end position="3816"/>
    </location>
</feature>
<dbReference type="Gene3D" id="2.60.40.10">
    <property type="entry name" value="Immunoglobulins"/>
    <property type="match status" value="3"/>
</dbReference>
<dbReference type="SUPFAM" id="SSF49899">
    <property type="entry name" value="Concanavalin A-like lectins/glucanases"/>
    <property type="match status" value="4"/>
</dbReference>
<feature type="domain" description="C-type lectin" evidence="13">
    <location>
        <begin position="3844"/>
        <end position="3956"/>
    </location>
</feature>
<dbReference type="CDD" id="cd03603">
    <property type="entry name" value="CLECT_VCBS"/>
    <property type="match status" value="1"/>
</dbReference>
<dbReference type="InterPro" id="IPR016187">
    <property type="entry name" value="CTDL_fold"/>
</dbReference>
<dbReference type="SMART" id="SM00560">
    <property type="entry name" value="LamGL"/>
    <property type="match status" value="4"/>
</dbReference>
<dbReference type="InterPro" id="IPR016186">
    <property type="entry name" value="C-type_lectin-like/link_sf"/>
</dbReference>
<gene>
    <name evidence="16" type="ORF">BJP34_21745</name>
</gene>
<dbReference type="InterPro" id="IPR047881">
    <property type="entry name" value="LktA_repeat"/>
</dbReference>
<dbReference type="Gene3D" id="3.10.100.10">
    <property type="entry name" value="Mannose-Binding Protein A, subunit A"/>
    <property type="match status" value="2"/>
</dbReference>
<reference evidence="17" key="1">
    <citation type="submission" date="2016-10" db="EMBL/GenBank/DDBJ databases">
        <title>Comparative genomics uncovers the prolific and rare metabolic potential of the cyanobacterial genus Moorea.</title>
        <authorList>
            <person name="Leao T."/>
            <person name="Castelao G."/>
            <person name="Korobeynikov A."/>
            <person name="Monroe E.A."/>
            <person name="Podell S."/>
            <person name="Glukhov E."/>
            <person name="Allen E."/>
            <person name="Gerwick W.H."/>
            <person name="Gerwick L."/>
        </authorList>
    </citation>
    <scope>NUCLEOTIDE SEQUENCE [LARGE SCALE GENOMIC DNA]</scope>
    <source>
        <strain evidence="17">PAL-8-15-08-1</strain>
    </source>
</reference>
<accession>A0A1D8TVZ9</accession>
<dbReference type="InterPro" id="IPR001759">
    <property type="entry name" value="PTX_dom"/>
</dbReference>
<dbReference type="PRINTS" id="PR00895">
    <property type="entry name" value="PENTAXIN"/>
</dbReference>
<dbReference type="Gene3D" id="2.40.30.20">
    <property type="match status" value="1"/>
</dbReference>
<evidence type="ECO:0000256" key="5">
    <source>
        <dbReference type="ARBA" id="ARBA00022723"/>
    </source>
</evidence>
<dbReference type="Pfam" id="PF00353">
    <property type="entry name" value="HemolysinCabind"/>
    <property type="match status" value="2"/>
</dbReference>
<keyword evidence="6" id="KW-0732">Signal</keyword>
<dbReference type="PRINTS" id="PR00313">
    <property type="entry name" value="CABNDNGRPT"/>
</dbReference>
<evidence type="ECO:0008006" key="18">
    <source>
        <dbReference type="Google" id="ProtNLM"/>
    </source>
</evidence>
<dbReference type="InterPro" id="IPR006626">
    <property type="entry name" value="PbH1"/>
</dbReference>
<dbReference type="PROSITE" id="PS50268">
    <property type="entry name" value="CADHERIN_2"/>
    <property type="match status" value="4"/>
</dbReference>
<evidence type="ECO:0000256" key="2">
    <source>
        <dbReference type="ARBA" id="ARBA00004138"/>
    </source>
</evidence>
<evidence type="ECO:0000259" key="15">
    <source>
        <dbReference type="PROSITE" id="PS51828"/>
    </source>
</evidence>
<evidence type="ECO:0000256" key="8">
    <source>
        <dbReference type="ARBA" id="ARBA00023069"/>
    </source>
</evidence>
<dbReference type="GO" id="GO:0005509">
    <property type="term" value="F:calcium ion binding"/>
    <property type="evidence" value="ECO:0007669"/>
    <property type="project" value="InterPro"/>
</dbReference>
<evidence type="ECO:0000256" key="10">
    <source>
        <dbReference type="ARBA" id="ARBA00023180"/>
    </source>
</evidence>
<name>A0A1D8TVZ9_9CYAN</name>
<evidence type="ECO:0000256" key="12">
    <source>
        <dbReference type="SAM" id="MobiDB-lite"/>
    </source>
</evidence>
<evidence type="ECO:0000313" key="16">
    <source>
        <dbReference type="EMBL" id="AOX01713.1"/>
    </source>
</evidence>
<keyword evidence="5" id="KW-0479">Metal-binding</keyword>
<dbReference type="SMART" id="SM00282">
    <property type="entry name" value="LamG"/>
    <property type="match status" value="3"/>
</dbReference>
<evidence type="ECO:0000256" key="11">
    <source>
        <dbReference type="ARBA" id="ARBA00023273"/>
    </source>
</evidence>
<dbReference type="Proteomes" id="UP000177870">
    <property type="component" value="Chromosome"/>
</dbReference>
<feature type="region of interest" description="Disordered" evidence="12">
    <location>
        <begin position="724"/>
        <end position="747"/>
    </location>
</feature>